<proteinExistence type="predicted"/>
<dbReference type="EMBL" id="DOYJ01000125">
    <property type="protein sequence ID" value="HCB75404.1"/>
    <property type="molecule type" value="Genomic_DNA"/>
</dbReference>
<evidence type="ECO:0000313" key="2">
    <source>
        <dbReference type="Proteomes" id="UP000262699"/>
    </source>
</evidence>
<organism evidence="1 2">
    <name type="scientific">Sphingomonas bacterium</name>
    <dbReference type="NCBI Taxonomy" id="1895847"/>
    <lineage>
        <taxon>Bacteria</taxon>
        <taxon>Pseudomonadati</taxon>
        <taxon>Pseudomonadota</taxon>
        <taxon>Alphaproteobacteria</taxon>
        <taxon>Sphingomonadales</taxon>
        <taxon>Sphingomonadaceae</taxon>
        <taxon>Sphingomonas</taxon>
    </lineage>
</organism>
<comment type="caution">
    <text evidence="1">The sequence shown here is derived from an EMBL/GenBank/DDBJ whole genome shotgun (WGS) entry which is preliminary data.</text>
</comment>
<protein>
    <submittedName>
        <fullName evidence="1">Uncharacterized protein</fullName>
    </submittedName>
</protein>
<evidence type="ECO:0000313" key="1">
    <source>
        <dbReference type="EMBL" id="HCB75404.1"/>
    </source>
</evidence>
<reference evidence="1 2" key="1">
    <citation type="journal article" date="2018" name="Nat. Biotechnol.">
        <title>A standardized bacterial taxonomy based on genome phylogeny substantially revises the tree of life.</title>
        <authorList>
            <person name="Parks D.H."/>
            <person name="Chuvochina M."/>
            <person name="Waite D.W."/>
            <person name="Rinke C."/>
            <person name="Skarshewski A."/>
            <person name="Chaumeil P.A."/>
            <person name="Hugenholtz P."/>
        </authorList>
    </citation>
    <scope>NUCLEOTIDE SEQUENCE [LARGE SCALE GENOMIC DNA]</scope>
    <source>
        <strain evidence="1">UBA9015</strain>
    </source>
</reference>
<gene>
    <name evidence="1" type="ORF">DEP91_04405</name>
</gene>
<dbReference type="AlphaFoldDB" id="A0A3D0WBP3"/>
<sequence>MRAVIYDPVTGAILQMMEGSEANIAASAAAMAAAWLPLAIDDLRADLDATHRVVDGQLEPIE</sequence>
<name>A0A3D0WBP3_9SPHN</name>
<dbReference type="Proteomes" id="UP000262699">
    <property type="component" value="Unassembled WGS sequence"/>
</dbReference>
<accession>A0A3D0WBP3</accession>